<keyword evidence="5" id="KW-0482">Metalloprotease</keyword>
<evidence type="ECO:0000259" key="6">
    <source>
        <dbReference type="Pfam" id="PF14464"/>
    </source>
</evidence>
<evidence type="ECO:0000256" key="4">
    <source>
        <dbReference type="ARBA" id="ARBA00022833"/>
    </source>
</evidence>
<dbReference type="GO" id="GO:0008237">
    <property type="term" value="F:metallopeptidase activity"/>
    <property type="evidence" value="ECO:0007669"/>
    <property type="project" value="UniProtKB-KW"/>
</dbReference>
<proteinExistence type="predicted"/>
<evidence type="ECO:0000256" key="3">
    <source>
        <dbReference type="ARBA" id="ARBA00022801"/>
    </source>
</evidence>
<evidence type="ECO:0000256" key="2">
    <source>
        <dbReference type="ARBA" id="ARBA00022723"/>
    </source>
</evidence>
<feature type="domain" description="JAB" evidence="6">
    <location>
        <begin position="25"/>
        <end position="112"/>
    </location>
</feature>
<organism evidence="7">
    <name type="scientific">marine sediment metagenome</name>
    <dbReference type="NCBI Taxonomy" id="412755"/>
    <lineage>
        <taxon>unclassified sequences</taxon>
        <taxon>metagenomes</taxon>
        <taxon>ecological metagenomes</taxon>
    </lineage>
</organism>
<accession>X1GH41</accession>
<dbReference type="EMBL" id="BARU01009043">
    <property type="protein sequence ID" value="GAH32353.1"/>
    <property type="molecule type" value="Genomic_DNA"/>
</dbReference>
<keyword evidence="3" id="KW-0378">Hydrolase</keyword>
<dbReference type="AlphaFoldDB" id="X1GH41"/>
<name>X1GH41_9ZZZZ</name>
<dbReference type="GO" id="GO:0046872">
    <property type="term" value="F:metal ion binding"/>
    <property type="evidence" value="ECO:0007669"/>
    <property type="project" value="UniProtKB-KW"/>
</dbReference>
<reference evidence="7" key="1">
    <citation type="journal article" date="2014" name="Front. Microbiol.">
        <title>High frequency of phylogenetically diverse reductive dehalogenase-homologous genes in deep subseafloor sedimentary metagenomes.</title>
        <authorList>
            <person name="Kawai M."/>
            <person name="Futagami T."/>
            <person name="Toyoda A."/>
            <person name="Takaki Y."/>
            <person name="Nishi S."/>
            <person name="Hori S."/>
            <person name="Arai W."/>
            <person name="Tsubouchi T."/>
            <person name="Morono Y."/>
            <person name="Uchiyama I."/>
            <person name="Ito T."/>
            <person name="Fujiyama A."/>
            <person name="Inagaki F."/>
            <person name="Takami H."/>
        </authorList>
    </citation>
    <scope>NUCLEOTIDE SEQUENCE</scope>
    <source>
        <strain evidence="7">Expedition CK06-06</strain>
    </source>
</reference>
<keyword evidence="1" id="KW-0645">Protease</keyword>
<keyword evidence="2" id="KW-0479">Metal-binding</keyword>
<dbReference type="SUPFAM" id="SSF102712">
    <property type="entry name" value="JAB1/MPN domain"/>
    <property type="match status" value="1"/>
</dbReference>
<feature type="non-terminal residue" evidence="7">
    <location>
        <position position="127"/>
    </location>
</feature>
<dbReference type="InterPro" id="IPR028090">
    <property type="entry name" value="JAB_dom_prok"/>
</dbReference>
<dbReference type="Pfam" id="PF14464">
    <property type="entry name" value="Prok-JAB"/>
    <property type="match status" value="1"/>
</dbReference>
<sequence>MTAPVTLAFSGDQHEHLKSFLFPGDGNEAVAILLCGSRAGDRSHRLVVREIHGIPYEDCSERTPMRVTWPPDYIAPMLDRAAAEGLSVVKVHSHPGGYAAFSLTDDKGNERLLPMIRGWVEADVPHG</sequence>
<gene>
    <name evidence="7" type="ORF">S03H2_17517</name>
</gene>
<dbReference type="Gene3D" id="3.40.140.10">
    <property type="entry name" value="Cytidine Deaminase, domain 2"/>
    <property type="match status" value="1"/>
</dbReference>
<protein>
    <recommendedName>
        <fullName evidence="6">JAB domain-containing protein</fullName>
    </recommendedName>
</protein>
<evidence type="ECO:0000256" key="5">
    <source>
        <dbReference type="ARBA" id="ARBA00023049"/>
    </source>
</evidence>
<evidence type="ECO:0000256" key="1">
    <source>
        <dbReference type="ARBA" id="ARBA00022670"/>
    </source>
</evidence>
<comment type="caution">
    <text evidence="7">The sequence shown here is derived from an EMBL/GenBank/DDBJ whole genome shotgun (WGS) entry which is preliminary data.</text>
</comment>
<keyword evidence="4" id="KW-0862">Zinc</keyword>
<dbReference type="GO" id="GO:0006508">
    <property type="term" value="P:proteolysis"/>
    <property type="evidence" value="ECO:0007669"/>
    <property type="project" value="UniProtKB-KW"/>
</dbReference>
<evidence type="ECO:0000313" key="7">
    <source>
        <dbReference type="EMBL" id="GAH32353.1"/>
    </source>
</evidence>